<dbReference type="STRING" id="1120975.SAMN02746064_00917"/>
<dbReference type="GO" id="GO:0003723">
    <property type="term" value="F:RNA binding"/>
    <property type="evidence" value="ECO:0007669"/>
    <property type="project" value="InterPro"/>
</dbReference>
<dbReference type="InterPro" id="IPR021124">
    <property type="entry name" value="CRISPR-assoc_prot_Cas5"/>
</dbReference>
<dbReference type="GO" id="GO:0043571">
    <property type="term" value="P:maintenance of CRISPR repeat elements"/>
    <property type="evidence" value="ECO:0007669"/>
    <property type="project" value="InterPro"/>
</dbReference>
<organism evidence="2 3">
    <name type="scientific">Alkalibacter saccharofermentans DSM 14828</name>
    <dbReference type="NCBI Taxonomy" id="1120975"/>
    <lineage>
        <taxon>Bacteria</taxon>
        <taxon>Bacillati</taxon>
        <taxon>Bacillota</taxon>
        <taxon>Clostridia</taxon>
        <taxon>Eubacteriales</taxon>
        <taxon>Eubacteriaceae</taxon>
        <taxon>Alkalibacter</taxon>
    </lineage>
</organism>
<evidence type="ECO:0000313" key="3">
    <source>
        <dbReference type="Proteomes" id="UP000184251"/>
    </source>
</evidence>
<dbReference type="NCBIfam" id="TIGR01868">
    <property type="entry name" value="casD_Cas5e"/>
    <property type="match status" value="2"/>
</dbReference>
<evidence type="ECO:0000313" key="2">
    <source>
        <dbReference type="EMBL" id="SHE65705.1"/>
    </source>
</evidence>
<dbReference type="AlphaFoldDB" id="A0A1M4V9S2"/>
<keyword evidence="1" id="KW-0051">Antiviral defense</keyword>
<dbReference type="Proteomes" id="UP000184251">
    <property type="component" value="Unassembled WGS sequence"/>
</dbReference>
<dbReference type="Gene3D" id="3.30.70.2660">
    <property type="match status" value="1"/>
</dbReference>
<gene>
    <name evidence="2" type="ORF">SAMN02746064_00917</name>
</gene>
<proteinExistence type="predicted"/>
<reference evidence="2 3" key="1">
    <citation type="submission" date="2016-11" db="EMBL/GenBank/DDBJ databases">
        <authorList>
            <person name="Jaros S."/>
            <person name="Januszkiewicz K."/>
            <person name="Wedrychowicz H."/>
        </authorList>
    </citation>
    <scope>NUCLEOTIDE SEQUENCE [LARGE SCALE GENOMIC DNA]</scope>
    <source>
        <strain evidence="2 3">DSM 14828</strain>
    </source>
</reference>
<dbReference type="GO" id="GO:0051607">
    <property type="term" value="P:defense response to virus"/>
    <property type="evidence" value="ECO:0007669"/>
    <property type="project" value="UniProtKB-KW"/>
</dbReference>
<sequence length="235" mass="26911">MSTLLMRLAGPLQSWGVESKFEKRGTDRAPSKSGIIGMIAAAMGRRRSETIEDLLELKFGVRVDQEGVLLKDYQTVKGEKPYVTNRYYLSDAIFLVGLEGNINLLEKIDTALLKPAFPLYLGRRSCPPEGIVSLGIKEQVSLKDALNNEPWLVSEWRKKRNQNKLNLRILIDSNIEDDEVLFQRDLPISFNQSRREYGFRQITEYVQNIQRSNDGENIEKYGITDHDPLSAFEEE</sequence>
<dbReference type="CDD" id="cd09756">
    <property type="entry name" value="Cas5_I-E"/>
    <property type="match status" value="1"/>
</dbReference>
<accession>A0A1M4V9S2</accession>
<evidence type="ECO:0000256" key="1">
    <source>
        <dbReference type="ARBA" id="ARBA00023118"/>
    </source>
</evidence>
<dbReference type="NCBIfam" id="TIGR02593">
    <property type="entry name" value="CRISPR_cas5"/>
    <property type="match status" value="1"/>
</dbReference>
<dbReference type="InterPro" id="IPR010147">
    <property type="entry name" value="CRISPR-assoc_prot_CasD"/>
</dbReference>
<keyword evidence="3" id="KW-1185">Reference proteome</keyword>
<dbReference type="EMBL" id="FQTU01000005">
    <property type="protein sequence ID" value="SHE65705.1"/>
    <property type="molecule type" value="Genomic_DNA"/>
</dbReference>
<protein>
    <submittedName>
        <fullName evidence="2">CRISPR system Cascade subunit CasD</fullName>
    </submittedName>
</protein>
<dbReference type="Pfam" id="PF09704">
    <property type="entry name" value="Cas_Cas5d"/>
    <property type="match status" value="1"/>
</dbReference>
<name>A0A1M4V9S2_9FIRM</name>
<dbReference type="InterPro" id="IPR013422">
    <property type="entry name" value="CRISPR-assoc_prot_Cas5_N"/>
</dbReference>